<organism evidence="1 2">
    <name type="scientific">Elysia marginata</name>
    <dbReference type="NCBI Taxonomy" id="1093978"/>
    <lineage>
        <taxon>Eukaryota</taxon>
        <taxon>Metazoa</taxon>
        <taxon>Spiralia</taxon>
        <taxon>Lophotrochozoa</taxon>
        <taxon>Mollusca</taxon>
        <taxon>Gastropoda</taxon>
        <taxon>Heterobranchia</taxon>
        <taxon>Euthyneura</taxon>
        <taxon>Panpulmonata</taxon>
        <taxon>Sacoglossa</taxon>
        <taxon>Placobranchoidea</taxon>
        <taxon>Plakobranchidae</taxon>
        <taxon>Elysia</taxon>
    </lineage>
</organism>
<evidence type="ECO:0000313" key="1">
    <source>
        <dbReference type="EMBL" id="GFS20358.1"/>
    </source>
</evidence>
<keyword evidence="2" id="KW-1185">Reference proteome</keyword>
<accession>A0AAV4JC34</accession>
<dbReference type="Proteomes" id="UP000762676">
    <property type="component" value="Unassembled WGS sequence"/>
</dbReference>
<proteinExistence type="predicted"/>
<gene>
    <name evidence="1" type="ORF">ElyMa_006898100</name>
</gene>
<evidence type="ECO:0000313" key="2">
    <source>
        <dbReference type="Proteomes" id="UP000762676"/>
    </source>
</evidence>
<comment type="caution">
    <text evidence="1">The sequence shown here is derived from an EMBL/GenBank/DDBJ whole genome shotgun (WGS) entry which is preliminary data.</text>
</comment>
<reference evidence="1 2" key="1">
    <citation type="journal article" date="2021" name="Elife">
        <title>Chloroplast acquisition without the gene transfer in kleptoplastic sea slugs, Plakobranchus ocellatus.</title>
        <authorList>
            <person name="Maeda T."/>
            <person name="Takahashi S."/>
            <person name="Yoshida T."/>
            <person name="Shimamura S."/>
            <person name="Takaki Y."/>
            <person name="Nagai Y."/>
            <person name="Toyoda A."/>
            <person name="Suzuki Y."/>
            <person name="Arimoto A."/>
            <person name="Ishii H."/>
            <person name="Satoh N."/>
            <person name="Nishiyama T."/>
            <person name="Hasebe M."/>
            <person name="Maruyama T."/>
            <person name="Minagawa J."/>
            <person name="Obokata J."/>
            <person name="Shigenobu S."/>
        </authorList>
    </citation>
    <scope>NUCLEOTIDE SEQUENCE [LARGE SCALE GENOMIC DNA]</scope>
</reference>
<dbReference type="SUPFAM" id="SSF50494">
    <property type="entry name" value="Trypsin-like serine proteases"/>
    <property type="match status" value="1"/>
</dbReference>
<sequence length="351" mass="39023">MVFSSWKKGVGQLNSTLHDVWSRQEDREAVKRKKNDQGNHECEILGHGPILAESAYAWDTCSKNPGHVHFIPVPQFCVGHLPEKCASPALVECVKTMAALTVRLRVSYTSWGRPDGYSFSNHRGSNFLHTGSGWVRNVNAGSGPCQCLECRQSSAPSPTWYEVHLETACHVVYNTEEAQATMVDFFYDDARALAEGWTDTINAAKPIDQDEKGDTCSVLCVTHNQRLFEMLQVYLTKVRNIKYYGPHTVRFPSGWRYLCVIISHPHGQPKQVTLARATPCPRVEGSRRYFTYPTATCPGSSGAPMLIAELAKRGLVNHCNSFISLLAPHSQWVPVEGLNMSAASSTHFSPL</sequence>
<dbReference type="AlphaFoldDB" id="A0AAV4JC34"/>
<name>A0AAV4JC34_9GAST</name>
<dbReference type="EMBL" id="BMAT01013784">
    <property type="protein sequence ID" value="GFS20358.1"/>
    <property type="molecule type" value="Genomic_DNA"/>
</dbReference>
<protein>
    <submittedName>
        <fullName evidence="1">Uncharacterized protein</fullName>
    </submittedName>
</protein>
<dbReference type="InterPro" id="IPR009003">
    <property type="entry name" value="Peptidase_S1_PA"/>
</dbReference>